<feature type="compositionally biased region" description="Basic and acidic residues" evidence="1">
    <location>
        <begin position="773"/>
        <end position="782"/>
    </location>
</feature>
<feature type="domain" description="KHDC4/BBP-like KH-domain type I" evidence="2">
    <location>
        <begin position="1089"/>
        <end position="1163"/>
    </location>
</feature>
<dbReference type="PANTHER" id="PTHR15744">
    <property type="entry name" value="BLOM7"/>
    <property type="match status" value="1"/>
</dbReference>
<organism evidence="3 4">
    <name type="scientific">Prorocentrum cordatum</name>
    <dbReference type="NCBI Taxonomy" id="2364126"/>
    <lineage>
        <taxon>Eukaryota</taxon>
        <taxon>Sar</taxon>
        <taxon>Alveolata</taxon>
        <taxon>Dinophyceae</taxon>
        <taxon>Prorocentrales</taxon>
        <taxon>Prorocentraceae</taxon>
        <taxon>Prorocentrum</taxon>
    </lineage>
</organism>
<dbReference type="PANTHER" id="PTHR15744:SF0">
    <property type="entry name" value="KH HOMOLOGY DOMAIN-CONTAINING PROTEIN 4"/>
    <property type="match status" value="1"/>
</dbReference>
<reference evidence="3" key="1">
    <citation type="submission" date="2023-10" db="EMBL/GenBank/DDBJ databases">
        <authorList>
            <person name="Chen Y."/>
            <person name="Shah S."/>
            <person name="Dougan E. K."/>
            <person name="Thang M."/>
            <person name="Chan C."/>
        </authorList>
    </citation>
    <scope>NUCLEOTIDE SEQUENCE [LARGE SCALE GENOMIC DNA]</scope>
</reference>
<name>A0ABN9QX22_9DINO</name>
<dbReference type="EMBL" id="CAUYUJ010004470">
    <property type="protein sequence ID" value="CAK0809731.1"/>
    <property type="molecule type" value="Genomic_DNA"/>
</dbReference>
<feature type="region of interest" description="Disordered" evidence="1">
    <location>
        <begin position="949"/>
        <end position="982"/>
    </location>
</feature>
<protein>
    <recommendedName>
        <fullName evidence="2">KHDC4/BBP-like KH-domain type I domain-containing protein</fullName>
    </recommendedName>
</protein>
<dbReference type="InterPro" id="IPR047889">
    <property type="entry name" value="KHDC4_KH-I_second"/>
</dbReference>
<dbReference type="InterPro" id="IPR055256">
    <property type="entry name" value="KH_1_KHDC4/BBP-like"/>
</dbReference>
<comment type="caution">
    <text evidence="3">The sequence shown here is derived from an EMBL/GenBank/DDBJ whole genome shotgun (WGS) entry which is preliminary data.</text>
</comment>
<dbReference type="InterPro" id="IPR036612">
    <property type="entry name" value="KH_dom_type_1_sf"/>
</dbReference>
<feature type="region of interest" description="Disordered" evidence="1">
    <location>
        <begin position="999"/>
        <end position="1034"/>
    </location>
</feature>
<evidence type="ECO:0000256" key="1">
    <source>
        <dbReference type="SAM" id="MobiDB-lite"/>
    </source>
</evidence>
<sequence>MTETLLSITEGTPNRSTIVASTDLNDGMGIQSYDGLLQETDNTSIGPYGRSLEHLDSNIAAVTSLFPCGPTYHGHKSASYIDHLTISAPWFVRVQRCAIAYNVTRRVLVIPSVAILDQMIIVAELDYQLMFSAPRQNSVSWDVLSLSKVMKNGDEAEQFRAERLQRGSSLDAITLLNLLGWNWSLHSNSALRHDTLQAERTGPTGMYAWHVNAKQHYGLAQRCVTICMASARASDIDDSVHDDARKRGRGSDSSVKLISGTNWTQHYGAWRARFEMAGIGLRSRKRNIYVLPDSQPDRQTWAEDLALTGGEGGLEAARVDRDAFIALAAEMDYPFHPEMEHWTEANTDLQLMIDTFSHIATKRDVTNAFASVDHEHLDQTAINLYAPADTQVMMSRHRRAACAVNARDGDGAFCNKAGCFMGGSDAATKFRGAFEQPAQEWREALFPTSTVHELTAGCPVAQKNCDLGARKYADDLICAHVVPDAYCAAVNLDWYRVAEKRWSAQVSLVEDLGVPPEPCTIIGPPFQFWRVCAFFDRKRPALQSRVIEARVSGLEARVLSGVQAKKLDSVGVRYASALCQGKVKVAPPSVEIFKNDLFYLGRLDDRPGFLGGVGCDFPRVFQVLELSAQFLKFNTKRLRKLWLEAPTDQECFEGGYLCSLLNGDGPERGKRLFGIGGKRQRRPPGEGRGKGSKRMGSSELDDETFEVKQMQRFLLVKMRLSLNLAMRKRQIEIMELKTALMSTGMQVAVKARVRFRAWVKAAEEASTSSPEANNEKKIKEMGTKSGSAVGRSNQQQMEKLSKQKDGPSLVEMWDAVLLAKTALSFTSRANHFTVLAALVQAGADFMQGTAPMVHPERLLRTEWHEFENAMHERLAEAVGGRAALEAAMAATRGKVSWADLEDSPLSGGGAPPAAVRARWADLAEDEATSPRGAAEASCAAAARDLDDAASDCSTSAGDGDGAEPLRERDAELASDEEDAAQPAPAAVFAAAAAGRAAGRRAGRAEGRPRGPAPRVFGAAAHRQGWEGSGSSWGRSRAAWQGQESWGAWGRPDSWKDAGAPRQLRHPRRHGAAVAGGKRQCQFTIGIEEEPQFRVVRRLLGEHGKHVKRISEASGGAKLRLRGRGSGFLEGPEQQESGDPLMLCVSAPDERSYGNAVRLVREHLETVYEQHRAARPGAAELRVRLHEGPREGSC</sequence>
<keyword evidence="4" id="KW-1185">Reference proteome</keyword>
<evidence type="ECO:0000313" key="4">
    <source>
        <dbReference type="Proteomes" id="UP001189429"/>
    </source>
</evidence>
<evidence type="ECO:0000259" key="2">
    <source>
        <dbReference type="Pfam" id="PF22675"/>
    </source>
</evidence>
<dbReference type="Pfam" id="PF22675">
    <property type="entry name" value="KH-I_KHDC4-BBP"/>
    <property type="match status" value="1"/>
</dbReference>
<evidence type="ECO:0000313" key="3">
    <source>
        <dbReference type="EMBL" id="CAK0809731.1"/>
    </source>
</evidence>
<gene>
    <name evidence="3" type="ORF">PCOR1329_LOCUS14898</name>
</gene>
<feature type="region of interest" description="Disordered" evidence="1">
    <location>
        <begin position="673"/>
        <end position="701"/>
    </location>
</feature>
<dbReference type="Proteomes" id="UP001189429">
    <property type="component" value="Unassembled WGS sequence"/>
</dbReference>
<feature type="compositionally biased region" description="Polar residues" evidence="1">
    <location>
        <begin position="784"/>
        <end position="795"/>
    </location>
</feature>
<dbReference type="CDD" id="cd22386">
    <property type="entry name" value="KH-I_KHDC4_rpt2"/>
    <property type="match status" value="1"/>
</dbReference>
<feature type="region of interest" description="Disordered" evidence="1">
    <location>
        <begin position="764"/>
        <end position="795"/>
    </location>
</feature>
<proteinExistence type="predicted"/>
<dbReference type="Gene3D" id="3.30.1370.10">
    <property type="entry name" value="K Homology domain, type 1"/>
    <property type="match status" value="1"/>
</dbReference>
<accession>A0ABN9QX22</accession>
<dbReference type="InterPro" id="IPR031121">
    <property type="entry name" value="RIK/BLOM7"/>
</dbReference>
<dbReference type="SUPFAM" id="SSF54791">
    <property type="entry name" value="Eukaryotic type KH-domain (KH-domain type I)"/>
    <property type="match status" value="1"/>
</dbReference>